<dbReference type="AlphaFoldDB" id="A0A559L4I8"/>
<organism evidence="1 2">
    <name type="scientific">Fusarium oxysporum f. sp. cubense</name>
    <dbReference type="NCBI Taxonomy" id="61366"/>
    <lineage>
        <taxon>Eukaryota</taxon>
        <taxon>Fungi</taxon>
        <taxon>Dikarya</taxon>
        <taxon>Ascomycota</taxon>
        <taxon>Pezizomycotina</taxon>
        <taxon>Sordariomycetes</taxon>
        <taxon>Hypocreomycetidae</taxon>
        <taxon>Hypocreales</taxon>
        <taxon>Nectriaceae</taxon>
        <taxon>Fusarium</taxon>
        <taxon>Fusarium oxysporum species complex</taxon>
    </lineage>
</organism>
<dbReference type="Proteomes" id="UP000320707">
    <property type="component" value="Unassembled WGS sequence"/>
</dbReference>
<protein>
    <submittedName>
        <fullName evidence="1">Uncharacterized protein</fullName>
    </submittedName>
</protein>
<evidence type="ECO:0000313" key="1">
    <source>
        <dbReference type="EMBL" id="TVY67853.1"/>
    </source>
</evidence>
<accession>A0A559L4I8</accession>
<name>A0A559L4I8_FUSOC</name>
<reference evidence="1 2" key="1">
    <citation type="journal article" date="2019" name="Microbiol. Resour. Announc.">
        <title>High-quality draft genome sequence of Fusarium oxysporum f. sp. cubense strain 160527, a causal agent of Panama disease.</title>
        <authorList>
            <person name="Asai S."/>
            <person name="Ayukawa Y."/>
            <person name="Gan P."/>
            <person name="Masuda S."/>
            <person name="Komatsu K."/>
            <person name="Shirasu K."/>
            <person name="Arie T."/>
        </authorList>
    </citation>
    <scope>NUCLEOTIDE SEQUENCE [LARGE SCALE GENOMIC DNA]</scope>
    <source>
        <strain evidence="1 2">160527</strain>
    </source>
</reference>
<sequence>MPDGKWGITLILRLEKLTSPRSVILPIGSLVFTTNGILRTTMAIQGIVTAKIKHKRASAPKSRNGCITCVCLQQDPTPKM</sequence>
<proteinExistence type="predicted"/>
<comment type="caution">
    <text evidence="1">The sequence shown here is derived from an EMBL/GenBank/DDBJ whole genome shotgun (WGS) entry which is preliminary data.</text>
</comment>
<gene>
    <name evidence="1" type="ORF">Focb16_v003073</name>
</gene>
<dbReference type="EMBL" id="SRMI01000006">
    <property type="protein sequence ID" value="TVY67853.1"/>
    <property type="molecule type" value="Genomic_DNA"/>
</dbReference>
<evidence type="ECO:0000313" key="2">
    <source>
        <dbReference type="Proteomes" id="UP000320707"/>
    </source>
</evidence>